<organism evidence="1 3">
    <name type="scientific">Paramecium sonneborni</name>
    <dbReference type="NCBI Taxonomy" id="65129"/>
    <lineage>
        <taxon>Eukaryota</taxon>
        <taxon>Sar</taxon>
        <taxon>Alveolata</taxon>
        <taxon>Ciliophora</taxon>
        <taxon>Intramacronucleata</taxon>
        <taxon>Oligohymenophorea</taxon>
        <taxon>Peniculida</taxon>
        <taxon>Parameciidae</taxon>
        <taxon>Paramecium</taxon>
    </lineage>
</organism>
<proteinExistence type="predicted"/>
<reference evidence="1" key="1">
    <citation type="submission" date="2021-01" db="EMBL/GenBank/DDBJ databases">
        <authorList>
            <consortium name="Genoscope - CEA"/>
            <person name="William W."/>
        </authorList>
    </citation>
    <scope>NUCLEOTIDE SEQUENCE</scope>
</reference>
<dbReference type="EMBL" id="CAJJDN010000050">
    <property type="protein sequence ID" value="CAD8087059.1"/>
    <property type="molecule type" value="Genomic_DNA"/>
</dbReference>
<accession>A0A8S1N7G4</accession>
<comment type="caution">
    <text evidence="1">The sequence shown here is derived from an EMBL/GenBank/DDBJ whole genome shotgun (WGS) entry which is preliminary data.</text>
</comment>
<name>A0A8S1N7G4_9CILI</name>
<evidence type="ECO:0000313" key="3">
    <source>
        <dbReference type="Proteomes" id="UP000692954"/>
    </source>
</evidence>
<dbReference type="AlphaFoldDB" id="A0A8S1N7G4"/>
<sequence>MEMINKLVASTKQLTYQQTLNVSKYKIKLKVGGVKQSQRDNSNQFNSQNAQILLCVLNKDIQKAQILQCHQTRQSYLFSPQHQFQSPQILFQSPTLKIKNNNNSFHKYHLKAASFILLIQKLPSFFFFWVLKFKSISMNLNSNNVQLSEDSQLVLNQKLLHGFGFGFDYITILLSHNEKLRKGLHRPQSPIGDWGLGIEI</sequence>
<protein>
    <submittedName>
        <fullName evidence="1">Uncharacterized protein</fullName>
    </submittedName>
</protein>
<evidence type="ECO:0000313" key="2">
    <source>
        <dbReference type="EMBL" id="CAD8087060.1"/>
    </source>
</evidence>
<gene>
    <name evidence="1" type="ORF">PSON_ATCC_30995.1.T0500329</name>
    <name evidence="2" type="ORF">PSON_ATCC_30995.1.T0500331</name>
</gene>
<evidence type="ECO:0000313" key="1">
    <source>
        <dbReference type="EMBL" id="CAD8087059.1"/>
    </source>
</evidence>
<dbReference type="EMBL" id="CAJJDN010000050">
    <property type="protein sequence ID" value="CAD8087060.1"/>
    <property type="molecule type" value="Genomic_DNA"/>
</dbReference>
<dbReference type="Proteomes" id="UP000692954">
    <property type="component" value="Unassembled WGS sequence"/>
</dbReference>
<keyword evidence="3" id="KW-1185">Reference proteome</keyword>